<feature type="compositionally biased region" description="Polar residues" evidence="1">
    <location>
        <begin position="81"/>
        <end position="99"/>
    </location>
</feature>
<keyword evidence="3" id="KW-1185">Reference proteome</keyword>
<organism evidence="2 3">
    <name type="scientific">Trichogramma kaykai</name>
    <dbReference type="NCBI Taxonomy" id="54128"/>
    <lineage>
        <taxon>Eukaryota</taxon>
        <taxon>Metazoa</taxon>
        <taxon>Ecdysozoa</taxon>
        <taxon>Arthropoda</taxon>
        <taxon>Hexapoda</taxon>
        <taxon>Insecta</taxon>
        <taxon>Pterygota</taxon>
        <taxon>Neoptera</taxon>
        <taxon>Endopterygota</taxon>
        <taxon>Hymenoptera</taxon>
        <taxon>Apocrita</taxon>
        <taxon>Proctotrupomorpha</taxon>
        <taxon>Chalcidoidea</taxon>
        <taxon>Trichogrammatidae</taxon>
        <taxon>Trichogramma</taxon>
    </lineage>
</organism>
<feature type="compositionally biased region" description="Basic and acidic residues" evidence="1">
    <location>
        <begin position="112"/>
        <end position="125"/>
    </location>
</feature>
<accession>A0ABD2VTJ1</accession>
<name>A0ABD2VTJ1_9HYME</name>
<proteinExistence type="predicted"/>
<dbReference type="AlphaFoldDB" id="A0ABD2VTJ1"/>
<comment type="caution">
    <text evidence="2">The sequence shown here is derived from an EMBL/GenBank/DDBJ whole genome shotgun (WGS) entry which is preliminary data.</text>
</comment>
<evidence type="ECO:0000313" key="3">
    <source>
        <dbReference type="Proteomes" id="UP001627154"/>
    </source>
</evidence>
<dbReference type="Proteomes" id="UP001627154">
    <property type="component" value="Unassembled WGS sequence"/>
</dbReference>
<evidence type="ECO:0000313" key="2">
    <source>
        <dbReference type="EMBL" id="KAL3383963.1"/>
    </source>
</evidence>
<sequence length="213" mass="24346">MDDKRLHRQDEDAIRIFSSLSSNSSTITTSKIDRLLKETKKALAETDRKRPRIESAGPAQPSGSLNDDNDWQQPKRPAKSQRLNTPSDPDKTLTSNRFSPLQVKSHLSNTHNEPDNNQHHEKSSDDSIIVNKIPNIRPPPLHTTNTNFTSINTIIKNIGLKGEFTFRKTDSTDYSFYPKTMTVYNALKTNLDNAKIKFYTYTPKHLKLKNIVR</sequence>
<gene>
    <name evidence="2" type="ORF">TKK_020312</name>
</gene>
<evidence type="ECO:0000256" key="1">
    <source>
        <dbReference type="SAM" id="MobiDB-lite"/>
    </source>
</evidence>
<protein>
    <submittedName>
        <fullName evidence="2">Uncharacterized protein</fullName>
    </submittedName>
</protein>
<feature type="region of interest" description="Disordered" evidence="1">
    <location>
        <begin position="43"/>
        <end position="126"/>
    </location>
</feature>
<dbReference type="EMBL" id="JBJJXI010000181">
    <property type="protein sequence ID" value="KAL3383963.1"/>
    <property type="molecule type" value="Genomic_DNA"/>
</dbReference>
<reference evidence="2 3" key="1">
    <citation type="journal article" date="2024" name="bioRxiv">
        <title>A reference genome for Trichogramma kaykai: A tiny desert-dwelling parasitoid wasp with competing sex-ratio distorters.</title>
        <authorList>
            <person name="Culotta J."/>
            <person name="Lindsey A.R."/>
        </authorList>
    </citation>
    <scope>NUCLEOTIDE SEQUENCE [LARGE SCALE GENOMIC DNA]</scope>
    <source>
        <strain evidence="2 3">KSX58</strain>
    </source>
</reference>